<dbReference type="AlphaFoldDB" id="E3CWK7"/>
<sequence>MEEKQRNATEDLIQSLEKVSARMIEAVLQTAQLAATASPEVQSLFHQWVSCLEEQILEEFRGERKTLDLEAWAGRIGVTPTSLASLLLSLQRKGSVRILRMEVEPGGGRNEDLCDCLR</sequence>
<evidence type="ECO:0000313" key="1">
    <source>
        <dbReference type="EMBL" id="EFQ24362.1"/>
    </source>
</evidence>
<keyword evidence="2" id="KW-1185">Reference proteome</keyword>
<dbReference type="EMBL" id="CM001022">
    <property type="protein sequence ID" value="EFQ24362.1"/>
    <property type="molecule type" value="Genomic_DNA"/>
</dbReference>
<proteinExistence type="predicted"/>
<name>E3CWK7_9BACT</name>
<dbReference type="Proteomes" id="UP000005096">
    <property type="component" value="Chromosome"/>
</dbReference>
<dbReference type="OrthoDB" id="6158at2"/>
<accession>E3CWK7</accession>
<dbReference type="HOGENOM" id="CLU_2021866_0_0_0"/>
<evidence type="ECO:0000313" key="2">
    <source>
        <dbReference type="Proteomes" id="UP000005096"/>
    </source>
</evidence>
<protein>
    <submittedName>
        <fullName evidence="1">Uncharacterized protein</fullName>
    </submittedName>
</protein>
<reference evidence="1 2" key="1">
    <citation type="journal article" date="2010" name="Stand. Genomic Sci.">
        <title>Non-contiguous finished genome sequence of Aminomonas paucivorans type strain (GLU-3).</title>
        <authorList>
            <person name="Pitluck S."/>
            <person name="Yasawong M."/>
            <person name="Held B."/>
            <person name="Lapidus A."/>
            <person name="Nolan M."/>
            <person name="Copeland A."/>
            <person name="Lucas S."/>
            <person name="Del Rio T.G."/>
            <person name="Tice H."/>
            <person name="Cheng J.F."/>
            <person name="Chertkov O."/>
            <person name="Goodwin L."/>
            <person name="Tapia R."/>
            <person name="Han C."/>
            <person name="Liolios K."/>
            <person name="Ivanova N."/>
            <person name="Mavromatis K."/>
            <person name="Ovchinnikova G."/>
            <person name="Pati A."/>
            <person name="Chen A."/>
            <person name="Palaniappan K."/>
            <person name="Land M."/>
            <person name="Hauser L."/>
            <person name="Chang Y.J."/>
            <person name="Jeffries C.D."/>
            <person name="Pukall R."/>
            <person name="Spring S."/>
            <person name="Rohde M."/>
            <person name="Sikorski J."/>
            <person name="Goker M."/>
            <person name="Woyke T."/>
            <person name="Bristow J."/>
            <person name="Eisen J.A."/>
            <person name="Markowitz V."/>
            <person name="Hugenholtz P."/>
            <person name="Kyrpides N.C."/>
            <person name="Klenk H.P."/>
        </authorList>
    </citation>
    <scope>NUCLEOTIDE SEQUENCE [LARGE SCALE GENOMIC DNA]</scope>
    <source>
        <strain evidence="1 2">DSM 12260</strain>
    </source>
</reference>
<organism evidence="1 2">
    <name type="scientific">Aminomonas paucivorans DSM 12260</name>
    <dbReference type="NCBI Taxonomy" id="584708"/>
    <lineage>
        <taxon>Bacteria</taxon>
        <taxon>Thermotogati</taxon>
        <taxon>Synergistota</taxon>
        <taxon>Synergistia</taxon>
        <taxon>Synergistales</taxon>
        <taxon>Synergistaceae</taxon>
        <taxon>Aminomonas</taxon>
    </lineage>
</organism>
<dbReference type="STRING" id="584708.Apau_1948"/>
<dbReference type="RefSeq" id="WP_006301597.1">
    <property type="nucleotide sequence ID" value="NZ_CM001022.1"/>
</dbReference>
<gene>
    <name evidence="1" type="ORF">Apau_1948</name>
</gene>
<dbReference type="eggNOG" id="ENOG503393R">
    <property type="taxonomic scope" value="Bacteria"/>
</dbReference>
<dbReference type="PaxDb" id="584708-Apau_1948"/>